<protein>
    <recommendedName>
        <fullName evidence="4">Toxin-antitoxin system YwqK family antitoxin</fullName>
    </recommendedName>
</protein>
<dbReference type="OrthoDB" id="703600at2"/>
<comment type="caution">
    <text evidence="2">The sequence shown here is derived from an EMBL/GenBank/DDBJ whole genome shotgun (WGS) entry which is preliminary data.</text>
</comment>
<dbReference type="InterPro" id="IPR011652">
    <property type="entry name" value="MORN_2"/>
</dbReference>
<dbReference type="Proteomes" id="UP000322918">
    <property type="component" value="Unassembled WGS sequence"/>
</dbReference>
<gene>
    <name evidence="2" type="ORF">F1649_20340</name>
</gene>
<dbReference type="SUPFAM" id="SSF82185">
    <property type="entry name" value="Histone H3 K4-specific methyltransferase SET7/9 N-terminal domain"/>
    <property type="match status" value="1"/>
</dbReference>
<keyword evidence="1" id="KW-0732">Signal</keyword>
<name>A0A5M9GP43_9SPHI</name>
<evidence type="ECO:0000313" key="3">
    <source>
        <dbReference type="Proteomes" id="UP000322918"/>
    </source>
</evidence>
<evidence type="ECO:0000313" key="2">
    <source>
        <dbReference type="EMBL" id="KAA8476140.1"/>
    </source>
</evidence>
<dbReference type="Gene3D" id="2.20.110.10">
    <property type="entry name" value="Histone H3 K4-specific methyltransferase SET7/9 N-terminal domain"/>
    <property type="match status" value="1"/>
</dbReference>
<evidence type="ECO:0008006" key="4">
    <source>
        <dbReference type="Google" id="ProtNLM"/>
    </source>
</evidence>
<dbReference type="Pfam" id="PF07661">
    <property type="entry name" value="MORN_2"/>
    <property type="match status" value="2"/>
</dbReference>
<feature type="signal peptide" evidence="1">
    <location>
        <begin position="1"/>
        <end position="19"/>
    </location>
</feature>
<sequence length="208" mass="23354">MRTLYLSFILLCVCAKANAQSYYKELTTDRVTINKPDEIITAYTKPAKGEVTAEPEREYVWYSAGRIHNTQGGYSGKLLNGGYSSQYPGKNLKEQGEYSNGLKNGEWRSWYQNGKLKEISIWCNGVKHGRFSEFDENGNLLKSGSYRNGLLHGDVASFNGKDSSTVAYYKNGKPAVKKKLNISAKKMVPGFLKKKQKAKKEGEPDNKN</sequence>
<accession>A0A5M9GP43</accession>
<dbReference type="RefSeq" id="WP_141815132.1">
    <property type="nucleotide sequence ID" value="NZ_VFPL01000001.1"/>
</dbReference>
<keyword evidence="3" id="KW-1185">Reference proteome</keyword>
<feature type="chain" id="PRO_5024354664" description="Toxin-antitoxin system YwqK family antitoxin" evidence="1">
    <location>
        <begin position="20"/>
        <end position="208"/>
    </location>
</feature>
<dbReference type="AlphaFoldDB" id="A0A5M9GP43"/>
<organism evidence="2 3">
    <name type="scientific">Arcticibacter tournemirensis</name>
    <dbReference type="NCBI Taxonomy" id="699437"/>
    <lineage>
        <taxon>Bacteria</taxon>
        <taxon>Pseudomonadati</taxon>
        <taxon>Bacteroidota</taxon>
        <taxon>Sphingobacteriia</taxon>
        <taxon>Sphingobacteriales</taxon>
        <taxon>Sphingobacteriaceae</taxon>
        <taxon>Arcticibacter</taxon>
    </lineage>
</organism>
<evidence type="ECO:0000256" key="1">
    <source>
        <dbReference type="SAM" id="SignalP"/>
    </source>
</evidence>
<dbReference type="EMBL" id="VWNE01000045">
    <property type="protein sequence ID" value="KAA8476140.1"/>
    <property type="molecule type" value="Genomic_DNA"/>
</dbReference>
<proteinExistence type="predicted"/>
<reference evidence="2 3" key="1">
    <citation type="submission" date="2019-09" db="EMBL/GenBank/DDBJ databases">
        <title>Pararcticibacter amylolyticus gen. nov., sp. nov., isolated from a rottenly hemp rope, and reclassification of Pedobacter tournemirensis as Pararcticibacter tournemirensis comb. nov.</title>
        <authorList>
            <person name="Cai Y."/>
        </authorList>
    </citation>
    <scope>NUCLEOTIDE SEQUENCE [LARGE SCALE GENOMIC DNA]</scope>
    <source>
        <strain evidence="2 3">TF5-37.2-LB10</strain>
    </source>
</reference>